<comment type="caution">
    <text evidence="2">The sequence shown here is derived from an EMBL/GenBank/DDBJ whole genome shotgun (WGS) entry which is preliminary data.</text>
</comment>
<evidence type="ECO:0000256" key="1">
    <source>
        <dbReference type="PIRSR" id="PIRSR605493-1"/>
    </source>
</evidence>
<feature type="binding site" evidence="1">
    <location>
        <position position="128"/>
    </location>
    <ligand>
        <name>Mg(2+)</name>
        <dbReference type="ChEBI" id="CHEBI:18420"/>
    </ligand>
</feature>
<dbReference type="PANTHER" id="PTHR33254:SF4">
    <property type="entry name" value="4-HYDROXY-4-METHYL-2-OXOGLUTARATE ALDOLASE 3-RELATED"/>
    <property type="match status" value="1"/>
</dbReference>
<evidence type="ECO:0000313" key="2">
    <source>
        <dbReference type="EMBL" id="KAK1728618.1"/>
    </source>
</evidence>
<dbReference type="GO" id="GO:0047443">
    <property type="term" value="F:4-hydroxy-4-methyl-2-oxoglutarate aldolase activity"/>
    <property type="evidence" value="ECO:0007669"/>
    <property type="project" value="TreeGrafter"/>
</dbReference>
<dbReference type="GeneID" id="85395793"/>
<feature type="binding site" evidence="1">
    <location>
        <begin position="105"/>
        <end position="108"/>
    </location>
    <ligand>
        <name>substrate</name>
    </ligand>
</feature>
<dbReference type="GO" id="GO:0008948">
    <property type="term" value="F:oxaloacetate decarboxylase activity"/>
    <property type="evidence" value="ECO:0007669"/>
    <property type="project" value="TreeGrafter"/>
</dbReference>
<evidence type="ECO:0000313" key="3">
    <source>
        <dbReference type="Proteomes" id="UP001244207"/>
    </source>
</evidence>
<dbReference type="AlphaFoldDB" id="A0AAD8UVL7"/>
<dbReference type="SUPFAM" id="SSF89562">
    <property type="entry name" value="RraA-like"/>
    <property type="match status" value="1"/>
</dbReference>
<dbReference type="Pfam" id="PF03737">
    <property type="entry name" value="RraA-like"/>
    <property type="match status" value="1"/>
</dbReference>
<keyword evidence="1" id="KW-0479">Metal-binding</keyword>
<proteinExistence type="predicted"/>
<comment type="cofactor">
    <cofactor evidence="1">
        <name>Mg(2+)</name>
        <dbReference type="ChEBI" id="CHEBI:18420"/>
    </cofactor>
</comment>
<reference evidence="2" key="1">
    <citation type="submission" date="2021-12" db="EMBL/GenBank/DDBJ databases">
        <title>Comparative genomics, transcriptomics and evolutionary studies reveal genomic signatures of adaptation to plant cell wall in hemibiotrophic fungi.</title>
        <authorList>
            <consortium name="DOE Joint Genome Institute"/>
            <person name="Baroncelli R."/>
            <person name="Diaz J.F."/>
            <person name="Benocci T."/>
            <person name="Peng M."/>
            <person name="Battaglia E."/>
            <person name="Haridas S."/>
            <person name="Andreopoulos W."/>
            <person name="Labutti K."/>
            <person name="Pangilinan J."/>
            <person name="Floch G.L."/>
            <person name="Makela M.R."/>
            <person name="Henrissat B."/>
            <person name="Grigoriev I.V."/>
            <person name="Crouch J.A."/>
            <person name="De Vries R.P."/>
            <person name="Sukno S.A."/>
            <person name="Thon M.R."/>
        </authorList>
    </citation>
    <scope>NUCLEOTIDE SEQUENCE</scope>
    <source>
        <strain evidence="2">CBS 112980</strain>
    </source>
</reference>
<gene>
    <name evidence="2" type="ORF">BDZ83DRAFT_716937</name>
</gene>
<dbReference type="Gene3D" id="3.50.30.40">
    <property type="entry name" value="Ribonuclease E inhibitor RraA/RraA-like"/>
    <property type="match status" value="1"/>
</dbReference>
<dbReference type="GO" id="GO:0046872">
    <property type="term" value="F:metal ion binding"/>
    <property type="evidence" value="ECO:0007669"/>
    <property type="project" value="UniProtKB-KW"/>
</dbReference>
<dbReference type="PANTHER" id="PTHR33254">
    <property type="entry name" value="4-HYDROXY-4-METHYL-2-OXOGLUTARATE ALDOLASE 3-RELATED"/>
    <property type="match status" value="1"/>
</dbReference>
<dbReference type="InterPro" id="IPR005493">
    <property type="entry name" value="RraA/RraA-like"/>
</dbReference>
<keyword evidence="1" id="KW-0460">Magnesium</keyword>
<dbReference type="InterPro" id="IPR036704">
    <property type="entry name" value="RraA/RraA-like_sf"/>
</dbReference>
<feature type="binding site" evidence="1">
    <location>
        <position position="127"/>
    </location>
    <ligand>
        <name>substrate</name>
    </ligand>
</feature>
<keyword evidence="3" id="KW-1185">Reference proteome</keyword>
<dbReference type="CDD" id="cd16841">
    <property type="entry name" value="RraA_family"/>
    <property type="match status" value="1"/>
</dbReference>
<accession>A0AAD8UVL7</accession>
<dbReference type="Proteomes" id="UP001244207">
    <property type="component" value="Unassembled WGS sequence"/>
</dbReference>
<dbReference type="RefSeq" id="XP_060368673.1">
    <property type="nucleotide sequence ID" value="XM_060511895.1"/>
</dbReference>
<name>A0AAD8UVL7_GLOAC</name>
<sequence length="229" mass="24282">MTNTHDERIAALQKFTACDISDALVKLKVPGAGFLPDLQLLSQPNPADAPITIAPASTILFVRKGETWDSPAANIPKNTHWADITQPGTIVIIRQPDGQKNAVCGGIMAVRMKVRQAKAIVVVGRARDLDELTSTGLPVWSRGLSTVGAGAESTPWAVEVPVNVDGTVVNPGDLVFADPVNGVVVIPKDKVDQVLELLPKLTAADDKVKADVLNGTSVFDAFKAHRSNL</sequence>
<organism evidence="2 3">
    <name type="scientific">Glomerella acutata</name>
    <name type="common">Colletotrichum acutatum</name>
    <dbReference type="NCBI Taxonomy" id="27357"/>
    <lineage>
        <taxon>Eukaryota</taxon>
        <taxon>Fungi</taxon>
        <taxon>Dikarya</taxon>
        <taxon>Ascomycota</taxon>
        <taxon>Pezizomycotina</taxon>
        <taxon>Sordariomycetes</taxon>
        <taxon>Hypocreomycetidae</taxon>
        <taxon>Glomerellales</taxon>
        <taxon>Glomerellaceae</taxon>
        <taxon>Colletotrichum</taxon>
        <taxon>Colletotrichum acutatum species complex</taxon>
    </lineage>
</organism>
<protein>
    <submittedName>
        <fullName evidence="2">DlpA domain-containing protein</fullName>
    </submittedName>
</protein>
<dbReference type="EMBL" id="JAHMHS010000016">
    <property type="protein sequence ID" value="KAK1728618.1"/>
    <property type="molecule type" value="Genomic_DNA"/>
</dbReference>